<dbReference type="RefSeq" id="WP_113636212.1">
    <property type="nucleotide sequence ID" value="NZ_QNUX01000010.1"/>
</dbReference>
<reference evidence="1 2" key="1">
    <citation type="submission" date="2018-07" db="EMBL/GenBank/DDBJ databases">
        <title>Complete genome sequence of Flavobacterium psychrolimnae LMG 22018.</title>
        <authorList>
            <person name="Kim D.-U."/>
        </authorList>
    </citation>
    <scope>NUCLEOTIDE SEQUENCE [LARGE SCALE GENOMIC DNA]</scope>
    <source>
        <strain evidence="1 2">LMG 22018</strain>
    </source>
</reference>
<evidence type="ECO:0000313" key="1">
    <source>
        <dbReference type="EMBL" id="RBN49799.1"/>
    </source>
</evidence>
<dbReference type="EMBL" id="QNUX01000010">
    <property type="protein sequence ID" value="RBN49799.1"/>
    <property type="molecule type" value="Genomic_DNA"/>
</dbReference>
<keyword evidence="2" id="KW-1185">Reference proteome</keyword>
<accession>A0A366AY46</accession>
<organism evidence="1 2">
    <name type="scientific">Flavobacterium psychrolimnae</name>
    <dbReference type="NCBI Taxonomy" id="249351"/>
    <lineage>
        <taxon>Bacteria</taxon>
        <taxon>Pseudomonadati</taxon>
        <taxon>Bacteroidota</taxon>
        <taxon>Flavobacteriia</taxon>
        <taxon>Flavobacteriales</taxon>
        <taxon>Flavobacteriaceae</taxon>
        <taxon>Flavobacterium</taxon>
    </lineage>
</organism>
<dbReference type="InterPro" id="IPR019534">
    <property type="entry name" value="DUF2452"/>
</dbReference>
<dbReference type="Pfam" id="PF10504">
    <property type="entry name" value="DUF2452"/>
    <property type="match status" value="1"/>
</dbReference>
<dbReference type="OrthoDB" id="662061at2"/>
<dbReference type="Proteomes" id="UP000253676">
    <property type="component" value="Unassembled WGS sequence"/>
</dbReference>
<protein>
    <submittedName>
        <fullName evidence="1">DUF2452 domain-containing protein</fullName>
    </submittedName>
</protein>
<dbReference type="AlphaFoldDB" id="A0A366AY46"/>
<gene>
    <name evidence="1" type="ORF">DR980_11320</name>
</gene>
<comment type="caution">
    <text evidence="1">The sequence shown here is derived from an EMBL/GenBank/DDBJ whole genome shotgun (WGS) entry which is preliminary data.</text>
</comment>
<sequence>MENKKPDNVVYTVEAGYNANILPYATGVGAPVIRVDDVVSWKSRGIDNVNKELGNKFNELKLQYEKLMQEYEWNELVYSAKFSFEPVIGEIYHLYRDAAGVNFLSLIGPNEWNKEHIGTFKLNSDKKWILLNAVDSQLY</sequence>
<proteinExistence type="predicted"/>
<name>A0A366AY46_9FLAO</name>
<evidence type="ECO:0000313" key="2">
    <source>
        <dbReference type="Proteomes" id="UP000253676"/>
    </source>
</evidence>